<dbReference type="EMBL" id="JBJQND010000002">
    <property type="protein sequence ID" value="KAL3884477.1"/>
    <property type="molecule type" value="Genomic_DNA"/>
</dbReference>
<evidence type="ECO:0000256" key="1">
    <source>
        <dbReference type="SAM" id="Phobius"/>
    </source>
</evidence>
<proteinExistence type="predicted"/>
<dbReference type="PANTHER" id="PTHR33604">
    <property type="entry name" value="OSJNBA0004B13.7 PROTEIN"/>
    <property type="match status" value="1"/>
</dbReference>
<dbReference type="InterPro" id="IPR029044">
    <property type="entry name" value="Nucleotide-diphossugar_trans"/>
</dbReference>
<dbReference type="AlphaFoldDB" id="A0ABD3XDX3"/>
<dbReference type="CDD" id="cd00761">
    <property type="entry name" value="Glyco_tranf_GTA_type"/>
    <property type="match status" value="1"/>
</dbReference>
<accession>A0ABD3XDX3</accession>
<keyword evidence="1" id="KW-0472">Membrane</keyword>
<feature type="transmembrane region" description="Helical" evidence="1">
    <location>
        <begin position="21"/>
        <end position="41"/>
    </location>
</feature>
<reference evidence="2 3" key="1">
    <citation type="submission" date="2024-11" db="EMBL/GenBank/DDBJ databases">
        <title>Chromosome-level genome assembly of the freshwater bivalve Anodonta woodiana.</title>
        <authorList>
            <person name="Chen X."/>
        </authorList>
    </citation>
    <scope>NUCLEOTIDE SEQUENCE [LARGE SCALE GENOMIC DNA]</scope>
    <source>
        <strain evidence="2">MN2024</strain>
        <tissue evidence="2">Gills</tissue>
    </source>
</reference>
<dbReference type="Proteomes" id="UP001634394">
    <property type="component" value="Unassembled WGS sequence"/>
</dbReference>
<name>A0ABD3XDX3_SINWO</name>
<dbReference type="PANTHER" id="PTHR33604:SF3">
    <property type="entry name" value="OSJNBA0004B13.7 PROTEIN"/>
    <property type="match status" value="1"/>
</dbReference>
<evidence type="ECO:0000313" key="2">
    <source>
        <dbReference type="EMBL" id="KAL3884477.1"/>
    </source>
</evidence>
<keyword evidence="3" id="KW-1185">Reference proteome</keyword>
<gene>
    <name evidence="2" type="ORF">ACJMK2_024615</name>
</gene>
<keyword evidence="1" id="KW-1133">Transmembrane helix</keyword>
<organism evidence="2 3">
    <name type="scientific">Sinanodonta woodiana</name>
    <name type="common">Chinese pond mussel</name>
    <name type="synonym">Anodonta woodiana</name>
    <dbReference type="NCBI Taxonomy" id="1069815"/>
    <lineage>
        <taxon>Eukaryota</taxon>
        <taxon>Metazoa</taxon>
        <taxon>Spiralia</taxon>
        <taxon>Lophotrochozoa</taxon>
        <taxon>Mollusca</taxon>
        <taxon>Bivalvia</taxon>
        <taxon>Autobranchia</taxon>
        <taxon>Heteroconchia</taxon>
        <taxon>Palaeoheterodonta</taxon>
        <taxon>Unionida</taxon>
        <taxon>Unionoidea</taxon>
        <taxon>Unionidae</taxon>
        <taxon>Unioninae</taxon>
        <taxon>Sinanodonta</taxon>
    </lineage>
</organism>
<comment type="caution">
    <text evidence="2">The sequence shown here is derived from an EMBL/GenBank/DDBJ whole genome shotgun (WGS) entry which is preliminary data.</text>
</comment>
<sequence length="364" mass="43124">MIVRALTRRLCKQILKRKSYPTLKFMCFAAFLLIFFVIVLFRTSDMFKPKHRMFLFCSISDNEERYRAFTFEHDVDLSVIVIVYNRAESLQRLLESLNNAQFYGDNIALHVWIDRSQNGTIDSSTYKVARDFTFTHGQYYVHNQTCHVGIYGQWIGAWYPRNSSSEIAVILEDDLTVSPYFYKWLKVVHNKFDNRPDINGYSLQGVSIKHGIDQDGFLDVNKTHKAFLYPILGTWGFSPNNRNWRAFSDWYMMVRGDPSFQPYVEGIHPSVWYQEQLEKGQQDRMWSMWFIYYAWMHKEYTMYSNFKDHQGLTINWKEPGLHYSKSDDVTKPDPLLLDWKSEYEDLPDNPVIVDVNGNEMIPKS</sequence>
<dbReference type="SUPFAM" id="SSF53448">
    <property type="entry name" value="Nucleotide-diphospho-sugar transferases"/>
    <property type="match status" value="1"/>
</dbReference>
<dbReference type="Gene3D" id="3.90.550.10">
    <property type="entry name" value="Spore Coat Polysaccharide Biosynthesis Protein SpsA, Chain A"/>
    <property type="match status" value="1"/>
</dbReference>
<protein>
    <submittedName>
        <fullName evidence="2">Uncharacterized protein</fullName>
    </submittedName>
</protein>
<evidence type="ECO:0000313" key="3">
    <source>
        <dbReference type="Proteomes" id="UP001634394"/>
    </source>
</evidence>
<keyword evidence="1" id="KW-0812">Transmembrane</keyword>